<keyword evidence="4" id="KW-1185">Reference proteome</keyword>
<dbReference type="EMBL" id="JASJOU010000005">
    <property type="protein sequence ID" value="MDJ1502439.1"/>
    <property type="molecule type" value="Genomic_DNA"/>
</dbReference>
<sequence>MKFLLPLFLFISIASFASNALSPRFVRNDGQWDTDILYRAAIPGGFLFLKKNSLVYVFYHTGDVGRQHLGGIKHSTPASRQDVAVGGNEKDRIRAHGFEVSFQGASASTQLEGREEHTEKRNYFLGKDHSRWASNVPAFAEIIYKDIYPGINLRLFAQNGTFKYEFHVAAQANPEAIQMKYKGMNQLKLENGFLFTETSVNKVTETPPYTYQFTNKGVRHEVSSSFILNNSVVSFSFPKGYNRRSAMVIDPVLVFATYSGSYTDNWGYTATYDKDGNLYSGGIEFGTRFPATIGAFSTAFSGMTDVAILKYNPNLQGEESLIYATYLGGAETEMPESMITTSTNELIILGVTSSTDFPVTSDAYDQSFNGGTFANPVRVPYNNGSDLFVVKLNASASTLVGSTYLGGSSNDGLNQRDRFDDIGLDIFNYGDQIRGEVNLDAQENIYIASTTLSSDFPLANASQTQFIGLNEAVVCEFNPTLSNLVWSTYLGGNGFDAARGIRIAPSGTVYITGGTSSSNLPSSQGVIKSSLSGREDGFVASFQNQKLTHLSYMGTSNSDQSYLIDIDPNENVYVFGLTLGEYTITQGAFSNRLSGQFIHALDKTFSKTLFSTVIGGGIGRPEITPTAFMRSACGFIYLAGWGGDVNTFFVSGIQHQYLSTDNSKMPITSNSLNGPKGDSFYLAILNENASQLLYGTFFGSSARDNHVDGGTSRFSPDGTIYHAVCACRDGNTFPVTVGAYSEKNHGELDSNNGINGCNNAAFKINLDNLEADFTISTDSCGSPRLVQVANLSEGATQYQWLVNGQVVSSAISPQLTLNGLGEFTITLKAYNPLTCKKVDSLSKSVVVSGTLFTIMKDSVICAGESIKLGASGGISYEWSPSVDMDNPQSANPTVKPTQPTTYTVVITDENGCTKTLSTTVSINTFEPDFDIITSSECGGQTRIQLINKLNGSTAEWQLIDSLGVVHPISDTLSLGIKDKIAHYQIVLRAFLGHCEEIITKNITVNPVNLPVNIITNHPSNSYFETYRQGWKVEIVDQWGRPVYTDESYQNDWHATDVKNAIYYYKLTSPDGASCRGWLQVIR</sequence>
<feature type="chain" id="PRO_5042117502" evidence="1">
    <location>
        <begin position="18"/>
        <end position="1082"/>
    </location>
</feature>
<feature type="domain" description="DUF7948" evidence="2">
    <location>
        <begin position="25"/>
        <end position="252"/>
    </location>
</feature>
<dbReference type="PANTHER" id="PTHR35580:SF1">
    <property type="entry name" value="PHYTASE-LIKE DOMAIN-CONTAINING PROTEIN"/>
    <property type="match status" value="1"/>
</dbReference>
<organism evidence="3 4">
    <name type="scientific">Xanthocytophaga agilis</name>
    <dbReference type="NCBI Taxonomy" id="3048010"/>
    <lineage>
        <taxon>Bacteria</taxon>
        <taxon>Pseudomonadati</taxon>
        <taxon>Bacteroidota</taxon>
        <taxon>Cytophagia</taxon>
        <taxon>Cytophagales</taxon>
        <taxon>Rhodocytophagaceae</taxon>
        <taxon>Xanthocytophaga</taxon>
    </lineage>
</organism>
<dbReference type="PANTHER" id="PTHR35580">
    <property type="entry name" value="CELL SURFACE GLYCOPROTEIN (S-LAYER PROTEIN)-LIKE PROTEIN"/>
    <property type="match status" value="1"/>
</dbReference>
<evidence type="ECO:0000256" key="1">
    <source>
        <dbReference type="SAM" id="SignalP"/>
    </source>
</evidence>
<reference evidence="3" key="1">
    <citation type="submission" date="2023-05" db="EMBL/GenBank/DDBJ databases">
        <authorList>
            <person name="Zhang X."/>
        </authorList>
    </citation>
    <scope>NUCLEOTIDE SEQUENCE</scope>
    <source>
        <strain evidence="3">BD1B2-1</strain>
    </source>
</reference>
<feature type="signal peptide" evidence="1">
    <location>
        <begin position="1"/>
        <end position="17"/>
    </location>
</feature>
<dbReference type="Gene3D" id="2.60.40.10">
    <property type="entry name" value="Immunoglobulins"/>
    <property type="match status" value="2"/>
</dbReference>
<gene>
    <name evidence="3" type="ORF">QNI22_17360</name>
</gene>
<proteinExistence type="predicted"/>
<dbReference type="SUPFAM" id="SSF49299">
    <property type="entry name" value="PKD domain"/>
    <property type="match status" value="1"/>
</dbReference>
<name>A0AAE3R2A9_9BACT</name>
<comment type="caution">
    <text evidence="3">The sequence shown here is derived from an EMBL/GenBank/DDBJ whole genome shotgun (WGS) entry which is preliminary data.</text>
</comment>
<dbReference type="AlphaFoldDB" id="A0AAE3R2A9"/>
<dbReference type="Pfam" id="PF13585">
    <property type="entry name" value="CHU_C"/>
    <property type="match status" value="1"/>
</dbReference>
<accession>A0AAE3R2A9</accession>
<dbReference type="InterPro" id="IPR057708">
    <property type="entry name" value="DUF7948"/>
</dbReference>
<dbReference type="InterPro" id="IPR013783">
    <property type="entry name" value="Ig-like_fold"/>
</dbReference>
<dbReference type="Pfam" id="PF25778">
    <property type="entry name" value="DUF7948"/>
    <property type="match status" value="1"/>
</dbReference>
<dbReference type="Proteomes" id="UP001232063">
    <property type="component" value="Unassembled WGS sequence"/>
</dbReference>
<dbReference type="InterPro" id="IPR052918">
    <property type="entry name" value="Motility_Chemotaxis_Reg"/>
</dbReference>
<keyword evidence="1" id="KW-0732">Signal</keyword>
<dbReference type="InterPro" id="IPR035986">
    <property type="entry name" value="PKD_dom_sf"/>
</dbReference>
<protein>
    <submittedName>
        <fullName evidence="3">Gliding motility-associated C-terminal domain-containing protein</fullName>
    </submittedName>
</protein>
<evidence type="ECO:0000313" key="3">
    <source>
        <dbReference type="EMBL" id="MDJ1502439.1"/>
    </source>
</evidence>
<dbReference type="RefSeq" id="WP_314512492.1">
    <property type="nucleotide sequence ID" value="NZ_JASJOU010000005.1"/>
</dbReference>
<evidence type="ECO:0000259" key="2">
    <source>
        <dbReference type="Pfam" id="PF25778"/>
    </source>
</evidence>
<evidence type="ECO:0000313" key="4">
    <source>
        <dbReference type="Proteomes" id="UP001232063"/>
    </source>
</evidence>